<evidence type="ECO:0000256" key="1">
    <source>
        <dbReference type="SAM" id="MobiDB-lite"/>
    </source>
</evidence>
<evidence type="ECO:0000313" key="4">
    <source>
        <dbReference type="Proteomes" id="UP001239215"/>
    </source>
</evidence>
<dbReference type="Proteomes" id="UP001239215">
    <property type="component" value="Unassembled WGS sequence"/>
</dbReference>
<evidence type="ECO:0000313" key="3">
    <source>
        <dbReference type="EMBL" id="MDQ1104821.1"/>
    </source>
</evidence>
<dbReference type="RefSeq" id="WP_307200502.1">
    <property type="nucleotide sequence ID" value="NZ_JAUTAN010000001.1"/>
</dbReference>
<dbReference type="AlphaFoldDB" id="A0AAJ1TYQ2"/>
<keyword evidence="2" id="KW-0812">Transmembrane</keyword>
<comment type="caution">
    <text evidence="3">The sequence shown here is derived from an EMBL/GenBank/DDBJ whole genome shotgun (WGS) entry which is preliminary data.</text>
</comment>
<organism evidence="3 4">
    <name type="scientific">Nocardioides zeae</name>
    <dbReference type="NCBI Taxonomy" id="1457234"/>
    <lineage>
        <taxon>Bacteria</taxon>
        <taxon>Bacillati</taxon>
        <taxon>Actinomycetota</taxon>
        <taxon>Actinomycetes</taxon>
        <taxon>Propionibacteriales</taxon>
        <taxon>Nocardioidaceae</taxon>
        <taxon>Nocardioides</taxon>
    </lineage>
</organism>
<feature type="transmembrane region" description="Helical" evidence="2">
    <location>
        <begin position="7"/>
        <end position="28"/>
    </location>
</feature>
<keyword evidence="2" id="KW-1133">Transmembrane helix</keyword>
<keyword evidence="2" id="KW-0472">Membrane</keyword>
<evidence type="ECO:0000256" key="2">
    <source>
        <dbReference type="SAM" id="Phobius"/>
    </source>
</evidence>
<reference evidence="3" key="1">
    <citation type="submission" date="2023-07" db="EMBL/GenBank/DDBJ databases">
        <title>Functional and genomic diversity of the sorghum phyllosphere microbiome.</title>
        <authorList>
            <person name="Shade A."/>
        </authorList>
    </citation>
    <scope>NUCLEOTIDE SEQUENCE</scope>
    <source>
        <strain evidence="3">SORGH_AS_1067</strain>
    </source>
</reference>
<protein>
    <submittedName>
        <fullName evidence="3">Uncharacterized protein</fullName>
    </submittedName>
</protein>
<sequence length="239" mass="24837">MDKRFLYVALVLATVAVVIAVVVVASWLGTRTDESDHTVATATASRTATEEEPPTTARLADIPVGSVTIDQSIADLAAEPAIEADQTIDGGVKAFVESALWVLASPAAEADPMNAPAAISDVIGTTDAEILGRFDRTGGVDFLPLNGAYRVLAHSGDQAAPEAVMVEVAAPMTISSGTRWLFVGGVISWTDDGWQISSIKPTETGQPTSGATHLGEFTDGDRLAVLTGLGWTAFANGQR</sequence>
<proteinExistence type="predicted"/>
<accession>A0AAJ1TYQ2</accession>
<name>A0AAJ1TYQ2_9ACTN</name>
<gene>
    <name evidence="3" type="ORF">QE405_002105</name>
</gene>
<feature type="region of interest" description="Disordered" evidence="1">
    <location>
        <begin position="35"/>
        <end position="55"/>
    </location>
</feature>
<dbReference type="EMBL" id="JAUTAN010000001">
    <property type="protein sequence ID" value="MDQ1104821.1"/>
    <property type="molecule type" value="Genomic_DNA"/>
</dbReference>